<organism evidence="2 3">
    <name type="scientific">Motilibacter rhizosphaerae</name>
    <dbReference type="NCBI Taxonomy" id="598652"/>
    <lineage>
        <taxon>Bacteria</taxon>
        <taxon>Bacillati</taxon>
        <taxon>Actinomycetota</taxon>
        <taxon>Actinomycetes</taxon>
        <taxon>Motilibacterales</taxon>
        <taxon>Motilibacteraceae</taxon>
        <taxon>Motilibacter</taxon>
    </lineage>
</organism>
<dbReference type="Gene3D" id="1.20.58.300">
    <property type="entry name" value="FlgN-like"/>
    <property type="match status" value="1"/>
</dbReference>
<keyword evidence="1" id="KW-1005">Bacterial flagellum biogenesis</keyword>
<dbReference type="InterPro" id="IPR036679">
    <property type="entry name" value="FlgN-like_sf"/>
</dbReference>
<dbReference type="Pfam" id="PF05130">
    <property type="entry name" value="FlgN"/>
    <property type="match status" value="1"/>
</dbReference>
<dbReference type="Proteomes" id="UP000293638">
    <property type="component" value="Unassembled WGS sequence"/>
</dbReference>
<dbReference type="SUPFAM" id="SSF140566">
    <property type="entry name" value="FlgN-like"/>
    <property type="match status" value="1"/>
</dbReference>
<comment type="caution">
    <text evidence="2">The sequence shown here is derived from an EMBL/GenBank/DDBJ whole genome shotgun (WGS) entry which is preliminary data.</text>
</comment>
<dbReference type="InterPro" id="IPR007809">
    <property type="entry name" value="FlgN-like"/>
</dbReference>
<dbReference type="GO" id="GO:0044780">
    <property type="term" value="P:bacterial-type flagellum assembly"/>
    <property type="evidence" value="ECO:0007669"/>
    <property type="project" value="InterPro"/>
</dbReference>
<reference evidence="2 3" key="1">
    <citation type="submission" date="2019-02" db="EMBL/GenBank/DDBJ databases">
        <title>Genomic Encyclopedia of Type Strains, Phase IV (KMG-IV): sequencing the most valuable type-strain genomes for metagenomic binning, comparative biology and taxonomic classification.</title>
        <authorList>
            <person name="Goeker M."/>
        </authorList>
    </citation>
    <scope>NUCLEOTIDE SEQUENCE [LARGE SCALE GENOMIC DNA]</scope>
    <source>
        <strain evidence="2 3">DSM 45622</strain>
    </source>
</reference>
<sequence>MSLAGVSSTLWRERELLELLLFKLEEEQLVLASGRSRWLARSTKEVEMVLEEVRKAELLRAVQVDAAAAELGLPSGPSLRELAEAAPEPWRGLLLEHRQAFLTATAGIQAMADMNRELLTAGFRATREALLGFGDGTETYTAAGAPVSVGRYTRLVDEAI</sequence>
<dbReference type="RefSeq" id="WP_130491476.1">
    <property type="nucleotide sequence ID" value="NZ_SGXD01000001.1"/>
</dbReference>
<dbReference type="EMBL" id="SGXD01000001">
    <property type="protein sequence ID" value="RZS91398.1"/>
    <property type="molecule type" value="Genomic_DNA"/>
</dbReference>
<proteinExistence type="predicted"/>
<accession>A0A4Q7NWV3</accession>
<evidence type="ECO:0000313" key="3">
    <source>
        <dbReference type="Proteomes" id="UP000293638"/>
    </source>
</evidence>
<evidence type="ECO:0000256" key="1">
    <source>
        <dbReference type="ARBA" id="ARBA00022795"/>
    </source>
</evidence>
<name>A0A4Q7NWV3_9ACTN</name>
<gene>
    <name evidence="2" type="ORF">EV189_0639</name>
</gene>
<protein>
    <submittedName>
        <fullName evidence="2">FlgN protein</fullName>
    </submittedName>
</protein>
<evidence type="ECO:0000313" key="2">
    <source>
        <dbReference type="EMBL" id="RZS91398.1"/>
    </source>
</evidence>
<dbReference type="AlphaFoldDB" id="A0A4Q7NWV3"/>
<dbReference type="OrthoDB" id="3268384at2"/>
<keyword evidence="3" id="KW-1185">Reference proteome</keyword>